<name>A0A1G2R724_9BACT</name>
<comment type="caution">
    <text evidence="2">The sequence shown here is derived from an EMBL/GenBank/DDBJ whole genome shotgun (WGS) entry which is preliminary data.</text>
</comment>
<protein>
    <recommendedName>
        <fullName evidence="1">Transcriptional repressor PaaX-like central Cas2-like domain-containing protein</fullName>
    </recommendedName>
</protein>
<evidence type="ECO:0000259" key="1">
    <source>
        <dbReference type="Pfam" id="PF20803"/>
    </source>
</evidence>
<dbReference type="AlphaFoldDB" id="A0A1G2R724"/>
<dbReference type="EMBL" id="MHTY01000020">
    <property type="protein sequence ID" value="OHA68633.1"/>
    <property type="molecule type" value="Genomic_DNA"/>
</dbReference>
<proteinExistence type="predicted"/>
<gene>
    <name evidence="2" type="ORF">A3J68_02250</name>
</gene>
<reference evidence="2 3" key="1">
    <citation type="journal article" date="2016" name="Nat. Commun.">
        <title>Thousands of microbial genomes shed light on interconnected biogeochemical processes in an aquifer system.</title>
        <authorList>
            <person name="Anantharaman K."/>
            <person name="Brown C.T."/>
            <person name="Hug L.A."/>
            <person name="Sharon I."/>
            <person name="Castelle C.J."/>
            <person name="Probst A.J."/>
            <person name="Thomas B.C."/>
            <person name="Singh A."/>
            <person name="Wilkins M.J."/>
            <person name="Karaoz U."/>
            <person name="Brodie E.L."/>
            <person name="Williams K.H."/>
            <person name="Hubbard S.S."/>
            <person name="Banfield J.F."/>
        </authorList>
    </citation>
    <scope>NUCLEOTIDE SEQUENCE [LARGE SCALE GENOMIC DNA]</scope>
</reference>
<evidence type="ECO:0000313" key="3">
    <source>
        <dbReference type="Proteomes" id="UP000178529"/>
    </source>
</evidence>
<dbReference type="Proteomes" id="UP000178529">
    <property type="component" value="Unassembled WGS sequence"/>
</dbReference>
<organism evidence="2 3">
    <name type="scientific">Candidatus Wildermuthbacteria bacterium RIFCSPHIGHO2_02_FULL_48_16</name>
    <dbReference type="NCBI Taxonomy" id="1802453"/>
    <lineage>
        <taxon>Bacteria</taxon>
        <taxon>Candidatus Wildermuthiibacteriota</taxon>
    </lineage>
</organism>
<sequence length="195" mass="23097">MSKYKYYFRKPKSEIVKDIMLWLAVGGAVAIAVSSPTFGTSVARSFYKWLKGEKKYTNKKVYDTFYQLRKRGCIAFEKKGHQVFIQLTPEGRKRAGRLQIDSLKISKPKKWDGKFRFVIFDIAQVKNIYRNAFRSKLQELGFLPFQKSVWVHPYPCKDEVDTLRDFFGLNSREVCFVVAEHIENRQDFLRRFRLL</sequence>
<feature type="domain" description="Transcriptional repressor PaaX-like central Cas2-like" evidence="1">
    <location>
        <begin position="109"/>
        <end position="185"/>
    </location>
</feature>
<dbReference type="Pfam" id="PF20803">
    <property type="entry name" value="PaaX_M"/>
    <property type="match status" value="1"/>
</dbReference>
<accession>A0A1G2R724</accession>
<dbReference type="InterPro" id="IPR048846">
    <property type="entry name" value="PaaX-like_central"/>
</dbReference>
<dbReference type="Gene3D" id="3.30.70.2650">
    <property type="match status" value="1"/>
</dbReference>
<evidence type="ECO:0000313" key="2">
    <source>
        <dbReference type="EMBL" id="OHA68633.1"/>
    </source>
</evidence>